<dbReference type="SUPFAM" id="SSF54427">
    <property type="entry name" value="NTF2-like"/>
    <property type="match status" value="1"/>
</dbReference>
<dbReference type="Gene3D" id="3.10.450.50">
    <property type="match status" value="1"/>
</dbReference>
<keyword evidence="3" id="KW-1185">Reference proteome</keyword>
<dbReference type="InterPro" id="IPR037401">
    <property type="entry name" value="SnoaL-like"/>
</dbReference>
<proteinExistence type="predicted"/>
<evidence type="ECO:0000313" key="3">
    <source>
        <dbReference type="Proteomes" id="UP000186096"/>
    </source>
</evidence>
<feature type="domain" description="SnoaL-like" evidence="1">
    <location>
        <begin position="10"/>
        <end position="122"/>
    </location>
</feature>
<evidence type="ECO:0000259" key="1">
    <source>
        <dbReference type="Pfam" id="PF12680"/>
    </source>
</evidence>
<dbReference type="AlphaFoldDB" id="A0A1N7GQ15"/>
<sequence>MGGLAVADVVDRYTSAFNAHDLGAIMDCYCSKPAMVGPGGPVEGRSEIASYYTRTWQAFPDMHVTVLRKAVDGEATAVTAVATGRHTGPFALTTGDVLQSSGRYISVRCCWFFALQDGLIVDQQIFYDQLELYLQLGLPLSRLGPPP</sequence>
<organism evidence="2 3">
    <name type="scientific">Microbispora rosea</name>
    <dbReference type="NCBI Taxonomy" id="58117"/>
    <lineage>
        <taxon>Bacteria</taxon>
        <taxon>Bacillati</taxon>
        <taxon>Actinomycetota</taxon>
        <taxon>Actinomycetes</taxon>
        <taxon>Streptosporangiales</taxon>
        <taxon>Streptosporangiaceae</taxon>
        <taxon>Microbispora</taxon>
    </lineage>
</organism>
<dbReference type="InterPro" id="IPR032710">
    <property type="entry name" value="NTF2-like_dom_sf"/>
</dbReference>
<evidence type="ECO:0000313" key="2">
    <source>
        <dbReference type="EMBL" id="SIS14646.1"/>
    </source>
</evidence>
<dbReference type="EMBL" id="FTNI01000031">
    <property type="protein sequence ID" value="SIS14646.1"/>
    <property type="molecule type" value="Genomic_DNA"/>
</dbReference>
<accession>A0A1N7GQ15</accession>
<gene>
    <name evidence="2" type="ORF">SAMN05421833_13131</name>
</gene>
<reference evidence="3" key="1">
    <citation type="submission" date="2017-01" db="EMBL/GenBank/DDBJ databases">
        <authorList>
            <person name="Varghese N."/>
            <person name="Submissions S."/>
        </authorList>
    </citation>
    <scope>NUCLEOTIDE SEQUENCE [LARGE SCALE GENOMIC DNA]</scope>
    <source>
        <strain evidence="3">ATCC 12950</strain>
    </source>
</reference>
<dbReference type="Proteomes" id="UP000186096">
    <property type="component" value="Unassembled WGS sequence"/>
</dbReference>
<protein>
    <submittedName>
        <fullName evidence="2">SnoaL-like polyketide cyclase</fullName>
    </submittedName>
</protein>
<name>A0A1N7GQ15_9ACTN</name>
<dbReference type="STRING" id="58117.SAMN05421833_13131"/>
<dbReference type="Pfam" id="PF12680">
    <property type="entry name" value="SnoaL_2"/>
    <property type="match status" value="1"/>
</dbReference>